<dbReference type="EMBL" id="JAUCBP010000011">
    <property type="protein sequence ID" value="MDM7861578.1"/>
    <property type="molecule type" value="Genomic_DNA"/>
</dbReference>
<organism evidence="3 4">
    <name type="scientific">Alteromonas arenosi</name>
    <dbReference type="NCBI Taxonomy" id="3055817"/>
    <lineage>
        <taxon>Bacteria</taxon>
        <taxon>Pseudomonadati</taxon>
        <taxon>Pseudomonadota</taxon>
        <taxon>Gammaproteobacteria</taxon>
        <taxon>Alteromonadales</taxon>
        <taxon>Alteromonadaceae</taxon>
        <taxon>Alteromonas/Salinimonas group</taxon>
        <taxon>Alteromonas</taxon>
    </lineage>
</organism>
<comment type="similarity">
    <text evidence="1">Belongs to the CIA30 family.</text>
</comment>
<sequence>MAKTAVITFTDPTELDNWVIINDTVMGGRSVAHIEPTPTGTRFSGLLSLENNGGFASIRRIPEPLGLSSNKAIELTVQGDGRTYQFRLRTNRQLDGVAYVATFATPPEATTVVQFTTKDFTPQWRGRIVTNAAPLAFEDVQQLGFMLADKTPGHFALNIMSIAQTNTVDIANKTDS</sequence>
<evidence type="ECO:0000259" key="2">
    <source>
        <dbReference type="Pfam" id="PF08547"/>
    </source>
</evidence>
<protein>
    <submittedName>
        <fullName evidence="3">CIA30 family protein</fullName>
    </submittedName>
</protein>
<dbReference type="InterPro" id="IPR008979">
    <property type="entry name" value="Galactose-bd-like_sf"/>
</dbReference>
<dbReference type="Proteomes" id="UP001234343">
    <property type="component" value="Unassembled WGS sequence"/>
</dbReference>
<feature type="domain" description="NADH:ubiquinone oxidoreductase intermediate-associated protein 30" evidence="2">
    <location>
        <begin position="8"/>
        <end position="159"/>
    </location>
</feature>
<gene>
    <name evidence="3" type="ORF">QTP81_13340</name>
</gene>
<dbReference type="InterPro" id="IPR039131">
    <property type="entry name" value="NDUFAF1"/>
</dbReference>
<proteinExistence type="inferred from homology"/>
<dbReference type="RefSeq" id="WP_289366189.1">
    <property type="nucleotide sequence ID" value="NZ_JAUCBP010000011.1"/>
</dbReference>
<comment type="caution">
    <text evidence="3">The sequence shown here is derived from an EMBL/GenBank/DDBJ whole genome shotgun (WGS) entry which is preliminary data.</text>
</comment>
<dbReference type="PANTHER" id="PTHR13194:SF19">
    <property type="entry name" value="NAD(P)-BINDING ROSSMANN-FOLD SUPERFAMILY PROTEIN"/>
    <property type="match status" value="1"/>
</dbReference>
<dbReference type="SUPFAM" id="SSF49785">
    <property type="entry name" value="Galactose-binding domain-like"/>
    <property type="match status" value="1"/>
</dbReference>
<evidence type="ECO:0000256" key="1">
    <source>
        <dbReference type="ARBA" id="ARBA00007884"/>
    </source>
</evidence>
<dbReference type="InterPro" id="IPR013857">
    <property type="entry name" value="NADH-UbQ_OxRdtase-assoc_prot30"/>
</dbReference>
<name>A0ABT7SZF7_9ALTE</name>
<keyword evidence="4" id="KW-1185">Reference proteome</keyword>
<accession>A0ABT7SZF7</accession>
<evidence type="ECO:0000313" key="4">
    <source>
        <dbReference type="Proteomes" id="UP001234343"/>
    </source>
</evidence>
<dbReference type="PANTHER" id="PTHR13194">
    <property type="entry name" value="COMPLEX I INTERMEDIATE-ASSOCIATED PROTEIN 30"/>
    <property type="match status" value="1"/>
</dbReference>
<evidence type="ECO:0000313" key="3">
    <source>
        <dbReference type="EMBL" id="MDM7861578.1"/>
    </source>
</evidence>
<dbReference type="Pfam" id="PF08547">
    <property type="entry name" value="CIA30"/>
    <property type="match status" value="1"/>
</dbReference>
<reference evidence="3 4" key="1">
    <citation type="submission" date="2023-06" db="EMBL/GenBank/DDBJ databases">
        <title>Alteromonas sp. ASW11-36 isolated from intertidal sand.</title>
        <authorList>
            <person name="Li Y."/>
        </authorList>
    </citation>
    <scope>NUCLEOTIDE SEQUENCE [LARGE SCALE GENOMIC DNA]</scope>
    <source>
        <strain evidence="3 4">ASW11-36</strain>
    </source>
</reference>